<evidence type="ECO:0000313" key="2">
    <source>
        <dbReference type="Proteomes" id="UP000295382"/>
    </source>
</evidence>
<dbReference type="CDD" id="cd02980">
    <property type="entry name" value="TRX_Fd_family"/>
    <property type="match status" value="1"/>
</dbReference>
<dbReference type="AlphaFoldDB" id="A0A4R3HYT0"/>
<sequence>MLSSCQTESIRAMSDTPYYQHHVFFCLNHREEGRPCCFNKGAQQAQEHAKKRIKELGLNGQGQVRINKAGCLDRCEEGPVLVVYPEGTWYTYVDTQDIDEIIDEHLVGGKVVERLKI</sequence>
<dbReference type="Pfam" id="PF01257">
    <property type="entry name" value="2Fe-2S_thioredx"/>
    <property type="match status" value="1"/>
</dbReference>
<reference evidence="1 2" key="1">
    <citation type="submission" date="2019-03" db="EMBL/GenBank/DDBJ databases">
        <title>Genomic Encyclopedia of Type Strains, Phase IV (KMG-IV): sequencing the most valuable type-strain genomes for metagenomic binning, comparative biology and taxonomic classification.</title>
        <authorList>
            <person name="Goeker M."/>
        </authorList>
    </citation>
    <scope>NUCLEOTIDE SEQUENCE [LARGE SCALE GENOMIC DNA]</scope>
    <source>
        <strain evidence="1 2">DSM 7445</strain>
    </source>
</reference>
<dbReference type="SUPFAM" id="SSF52833">
    <property type="entry name" value="Thioredoxin-like"/>
    <property type="match status" value="1"/>
</dbReference>
<organism evidence="1 2">
    <name type="scientific">Paucimonas lemoignei</name>
    <name type="common">Pseudomonas lemoignei</name>
    <dbReference type="NCBI Taxonomy" id="29443"/>
    <lineage>
        <taxon>Bacteria</taxon>
        <taxon>Pseudomonadati</taxon>
        <taxon>Pseudomonadota</taxon>
        <taxon>Betaproteobacteria</taxon>
        <taxon>Burkholderiales</taxon>
        <taxon>Burkholderiaceae</taxon>
        <taxon>Paucimonas</taxon>
    </lineage>
</organism>
<dbReference type="EMBL" id="SLZQ01000003">
    <property type="protein sequence ID" value="TCS37833.1"/>
    <property type="molecule type" value="Genomic_DNA"/>
</dbReference>
<gene>
    <name evidence="1" type="ORF">EDC30_103125</name>
</gene>
<name>A0A4R3HYT0_PAULE</name>
<dbReference type="Gene3D" id="3.40.30.10">
    <property type="entry name" value="Glutaredoxin"/>
    <property type="match status" value="1"/>
</dbReference>
<dbReference type="InterPro" id="IPR036249">
    <property type="entry name" value="Thioredoxin-like_sf"/>
</dbReference>
<accession>A0A4R3HYT0</accession>
<evidence type="ECO:0000313" key="1">
    <source>
        <dbReference type="EMBL" id="TCS37833.1"/>
    </source>
</evidence>
<keyword evidence="2" id="KW-1185">Reference proteome</keyword>
<comment type="caution">
    <text evidence="1">The sequence shown here is derived from an EMBL/GenBank/DDBJ whole genome shotgun (WGS) entry which is preliminary data.</text>
</comment>
<proteinExistence type="predicted"/>
<dbReference type="Proteomes" id="UP000295382">
    <property type="component" value="Unassembled WGS sequence"/>
</dbReference>
<protein>
    <submittedName>
        <fullName evidence="1">(2Fe-2S) ferredoxin</fullName>
    </submittedName>
</protein>